<proteinExistence type="predicted"/>
<protein>
    <submittedName>
        <fullName evidence="1">Uncharacterized protein</fullName>
    </submittedName>
</protein>
<keyword evidence="2" id="KW-1185">Reference proteome</keyword>
<organism evidence="1 2">
    <name type="scientific">Pseudonocardia ailaonensis</name>
    <dbReference type="NCBI Taxonomy" id="367279"/>
    <lineage>
        <taxon>Bacteria</taxon>
        <taxon>Bacillati</taxon>
        <taxon>Actinomycetota</taxon>
        <taxon>Actinomycetes</taxon>
        <taxon>Pseudonocardiales</taxon>
        <taxon>Pseudonocardiaceae</taxon>
        <taxon>Pseudonocardia</taxon>
    </lineage>
</organism>
<accession>A0ABN2NAD3</accession>
<evidence type="ECO:0000313" key="2">
    <source>
        <dbReference type="Proteomes" id="UP001500449"/>
    </source>
</evidence>
<evidence type="ECO:0000313" key="1">
    <source>
        <dbReference type="EMBL" id="GAA1860338.1"/>
    </source>
</evidence>
<name>A0ABN2NAD3_9PSEU</name>
<sequence length="54" mass="6105">MREKNRALLMGIHSHLIIANPREPRATHRPCLVPLPTQHCADLGIDVVIQNETQ</sequence>
<comment type="caution">
    <text evidence="1">The sequence shown here is derived from an EMBL/GenBank/DDBJ whole genome shotgun (WGS) entry which is preliminary data.</text>
</comment>
<dbReference type="EMBL" id="BAAAQK010000018">
    <property type="protein sequence ID" value="GAA1860338.1"/>
    <property type="molecule type" value="Genomic_DNA"/>
</dbReference>
<dbReference type="Proteomes" id="UP001500449">
    <property type="component" value="Unassembled WGS sequence"/>
</dbReference>
<gene>
    <name evidence="1" type="ORF">GCM10009836_45600</name>
</gene>
<reference evidence="1 2" key="1">
    <citation type="journal article" date="2019" name="Int. J. Syst. Evol. Microbiol.">
        <title>The Global Catalogue of Microorganisms (GCM) 10K type strain sequencing project: providing services to taxonomists for standard genome sequencing and annotation.</title>
        <authorList>
            <consortium name="The Broad Institute Genomics Platform"/>
            <consortium name="The Broad Institute Genome Sequencing Center for Infectious Disease"/>
            <person name="Wu L."/>
            <person name="Ma J."/>
        </authorList>
    </citation>
    <scope>NUCLEOTIDE SEQUENCE [LARGE SCALE GENOMIC DNA]</scope>
    <source>
        <strain evidence="1 2">JCM 16009</strain>
    </source>
</reference>